<evidence type="ECO:0000313" key="2">
    <source>
        <dbReference type="Proteomes" id="UP000006906"/>
    </source>
</evidence>
<evidence type="ECO:0000313" key="1">
    <source>
        <dbReference type="EMBL" id="PNW72151.1"/>
    </source>
</evidence>
<name>A0A2K3CV44_CHLRE</name>
<dbReference type="KEGG" id="cre:CHLRE_16g680350v5"/>
<reference evidence="1 2" key="1">
    <citation type="journal article" date="2007" name="Science">
        <title>The Chlamydomonas genome reveals the evolution of key animal and plant functions.</title>
        <authorList>
            <person name="Merchant S.S."/>
            <person name="Prochnik S.E."/>
            <person name="Vallon O."/>
            <person name="Harris E.H."/>
            <person name="Karpowicz S.J."/>
            <person name="Witman G.B."/>
            <person name="Terry A."/>
            <person name="Salamov A."/>
            <person name="Fritz-Laylin L.K."/>
            <person name="Marechal-Drouard L."/>
            <person name="Marshall W.F."/>
            <person name="Qu L.H."/>
            <person name="Nelson D.R."/>
            <person name="Sanderfoot A.A."/>
            <person name="Spalding M.H."/>
            <person name="Kapitonov V.V."/>
            <person name="Ren Q."/>
            <person name="Ferris P."/>
            <person name="Lindquist E."/>
            <person name="Shapiro H."/>
            <person name="Lucas S.M."/>
            <person name="Grimwood J."/>
            <person name="Schmutz J."/>
            <person name="Cardol P."/>
            <person name="Cerutti H."/>
            <person name="Chanfreau G."/>
            <person name="Chen C.L."/>
            <person name="Cognat V."/>
            <person name="Croft M.T."/>
            <person name="Dent R."/>
            <person name="Dutcher S."/>
            <person name="Fernandez E."/>
            <person name="Fukuzawa H."/>
            <person name="Gonzalez-Ballester D."/>
            <person name="Gonzalez-Halphen D."/>
            <person name="Hallmann A."/>
            <person name="Hanikenne M."/>
            <person name="Hippler M."/>
            <person name="Inwood W."/>
            <person name="Jabbari K."/>
            <person name="Kalanon M."/>
            <person name="Kuras R."/>
            <person name="Lefebvre P.A."/>
            <person name="Lemaire S.D."/>
            <person name="Lobanov A.V."/>
            <person name="Lohr M."/>
            <person name="Manuell A."/>
            <person name="Meier I."/>
            <person name="Mets L."/>
            <person name="Mittag M."/>
            <person name="Mittelmeier T."/>
            <person name="Moroney J.V."/>
            <person name="Moseley J."/>
            <person name="Napoli C."/>
            <person name="Nedelcu A.M."/>
            <person name="Niyogi K."/>
            <person name="Novoselov S.V."/>
            <person name="Paulsen I.T."/>
            <person name="Pazour G."/>
            <person name="Purton S."/>
            <person name="Ral J.P."/>
            <person name="Riano-Pachon D.M."/>
            <person name="Riekhof W."/>
            <person name="Rymarquis L."/>
            <person name="Schroda M."/>
            <person name="Stern D."/>
            <person name="Umen J."/>
            <person name="Willows R."/>
            <person name="Wilson N."/>
            <person name="Zimmer S.L."/>
            <person name="Allmer J."/>
            <person name="Balk J."/>
            <person name="Bisova K."/>
            <person name="Chen C.J."/>
            <person name="Elias M."/>
            <person name="Gendler K."/>
            <person name="Hauser C."/>
            <person name="Lamb M.R."/>
            <person name="Ledford H."/>
            <person name="Long J.C."/>
            <person name="Minagawa J."/>
            <person name="Page M.D."/>
            <person name="Pan J."/>
            <person name="Pootakham W."/>
            <person name="Roje S."/>
            <person name="Rose A."/>
            <person name="Stahlberg E."/>
            <person name="Terauchi A.M."/>
            <person name="Yang P."/>
            <person name="Ball S."/>
            <person name="Bowler C."/>
            <person name="Dieckmann C.L."/>
            <person name="Gladyshev V.N."/>
            <person name="Green P."/>
            <person name="Jorgensen R."/>
            <person name="Mayfield S."/>
            <person name="Mueller-Roeber B."/>
            <person name="Rajamani S."/>
            <person name="Sayre R.T."/>
            <person name="Brokstein P."/>
            <person name="Dubchak I."/>
            <person name="Goodstein D."/>
            <person name="Hornick L."/>
            <person name="Huang Y.W."/>
            <person name="Jhaveri J."/>
            <person name="Luo Y."/>
            <person name="Martinez D."/>
            <person name="Ngau W.C."/>
            <person name="Otillar B."/>
            <person name="Poliakov A."/>
            <person name="Porter A."/>
            <person name="Szajkowski L."/>
            <person name="Werner G."/>
            <person name="Zhou K."/>
            <person name="Grigoriev I.V."/>
            <person name="Rokhsar D.S."/>
            <person name="Grossman A.R."/>
        </authorList>
    </citation>
    <scope>NUCLEOTIDE SEQUENCE [LARGE SCALE GENOMIC DNA]</scope>
    <source>
        <strain evidence="2">CC-503</strain>
    </source>
</reference>
<dbReference type="ExpressionAtlas" id="A0A2K3CV44">
    <property type="expression patterns" value="baseline and differential"/>
</dbReference>
<dbReference type="RefSeq" id="XP_042916025.1">
    <property type="nucleotide sequence ID" value="XM_043071404.1"/>
</dbReference>
<dbReference type="AlphaFoldDB" id="A0A2K3CV44"/>
<dbReference type="Proteomes" id="UP000006906">
    <property type="component" value="Chromosome 16"/>
</dbReference>
<accession>A0A2K3CV44</accession>
<protein>
    <submittedName>
        <fullName evidence="1">Uncharacterized protein</fullName>
    </submittedName>
</protein>
<dbReference type="OrthoDB" id="10454911at2759"/>
<gene>
    <name evidence="1" type="ORF">CHLRE_16g680350v5</name>
</gene>
<proteinExistence type="predicted"/>
<dbReference type="EMBL" id="CM008977">
    <property type="protein sequence ID" value="PNW72151.1"/>
    <property type="molecule type" value="Genomic_DNA"/>
</dbReference>
<dbReference type="InParanoid" id="A0A2K3CV44"/>
<organism evidence="1 2">
    <name type="scientific">Chlamydomonas reinhardtii</name>
    <name type="common">Chlamydomonas smithii</name>
    <dbReference type="NCBI Taxonomy" id="3055"/>
    <lineage>
        <taxon>Eukaryota</taxon>
        <taxon>Viridiplantae</taxon>
        <taxon>Chlorophyta</taxon>
        <taxon>core chlorophytes</taxon>
        <taxon>Chlorophyceae</taxon>
        <taxon>CS clade</taxon>
        <taxon>Chlamydomonadales</taxon>
        <taxon>Chlamydomonadaceae</taxon>
        <taxon>Chlamydomonas</taxon>
    </lineage>
</organism>
<keyword evidence="2" id="KW-1185">Reference proteome</keyword>
<dbReference type="Gramene" id="PNW72151">
    <property type="protein sequence ID" value="PNW72151"/>
    <property type="gene ID" value="CHLRE_16g680350v5"/>
</dbReference>
<dbReference type="GeneID" id="5721554"/>
<sequence>MVRTSCSASAEDASLPARLGLHTSVFGKPEVDMIIFLAQNNVDHGLILDYLQAKESNSTTQLNTEMVQLQGELNTERQRGEKEVVRLQGELNLERERGDKEVVRLKGELQLMTAQYLQLKGKLDMRGLMEYIQDTMSVRTGVNWEKTNPVSSWRSYISVRPRLKQCLEEHYVNTDEAPQALSDMCTTLSIAFDNSRTPDEYYQMGLKLHIGTPLKDGQQRALMTCLCKDLNVPYEYV</sequence>
<dbReference type="PaxDb" id="3055-EDP01325"/>